<dbReference type="Proteomes" id="UP001149400">
    <property type="component" value="Unassembled WGS sequence"/>
</dbReference>
<gene>
    <name evidence="1" type="ORF">LRP50_14455</name>
</gene>
<dbReference type="EMBL" id="JAJUBC010000016">
    <property type="protein sequence ID" value="MDD1794337.1"/>
    <property type="molecule type" value="Genomic_DNA"/>
</dbReference>
<accession>A0ABT5R4A4</accession>
<protein>
    <submittedName>
        <fullName evidence="1">Uncharacterized protein</fullName>
    </submittedName>
</protein>
<keyword evidence="2" id="KW-1185">Reference proteome</keyword>
<proteinExistence type="predicted"/>
<evidence type="ECO:0000313" key="2">
    <source>
        <dbReference type="Proteomes" id="UP001149400"/>
    </source>
</evidence>
<dbReference type="RefSeq" id="WP_274165167.1">
    <property type="nucleotide sequence ID" value="NZ_JAJUBC010000016.1"/>
</dbReference>
<comment type="caution">
    <text evidence="1">The sequence shown here is derived from an EMBL/GenBank/DDBJ whole genome shotgun (WGS) entry which is preliminary data.</text>
</comment>
<evidence type="ECO:0000313" key="1">
    <source>
        <dbReference type="EMBL" id="MDD1794337.1"/>
    </source>
</evidence>
<name>A0ABT5R4A4_9GAMM</name>
<organism evidence="1 2">
    <name type="scientific">Enterovibrio gelatinilyticus</name>
    <dbReference type="NCBI Taxonomy" id="2899819"/>
    <lineage>
        <taxon>Bacteria</taxon>
        <taxon>Pseudomonadati</taxon>
        <taxon>Pseudomonadota</taxon>
        <taxon>Gammaproteobacteria</taxon>
        <taxon>Vibrionales</taxon>
        <taxon>Vibrionaceae</taxon>
        <taxon>Enterovibrio</taxon>
    </lineage>
</organism>
<reference evidence="1" key="1">
    <citation type="submission" date="2021-12" db="EMBL/GenBank/DDBJ databases">
        <title>Enterovibrio ZSDZ35 sp. nov. and Enterovibrio ZSDZ42 sp. nov., isolated from coastal seawater in Qingdao.</title>
        <authorList>
            <person name="Zhang P."/>
        </authorList>
    </citation>
    <scope>NUCLEOTIDE SEQUENCE</scope>
    <source>
        <strain evidence="1">ZSDZ42</strain>
    </source>
</reference>
<sequence>MMKKLKPIEVKALTILLKSSKGLDAFSYFRRLDASFPDFSKTLRTLCKLGLINEGKEDFFEITSEGTALVMQKELQQRKRPWRDVPKEFLGTKMSTSDFYVPSVSLLDKKSFKSQ</sequence>